<evidence type="ECO:0000256" key="1">
    <source>
        <dbReference type="ARBA" id="ARBA00004613"/>
    </source>
</evidence>
<keyword evidence="3" id="KW-0843">Virulence</keyword>
<evidence type="ECO:0000259" key="6">
    <source>
        <dbReference type="Pfam" id="PF19077"/>
    </source>
</evidence>
<keyword evidence="8" id="KW-1185">Reference proteome</keyword>
<dbReference type="EMBL" id="JAYGII010000058">
    <property type="protein sequence ID" value="MEA5446793.1"/>
    <property type="molecule type" value="Genomic_DNA"/>
</dbReference>
<protein>
    <submittedName>
        <fullName evidence="7">Ig-like domain-containing protein</fullName>
    </submittedName>
</protein>
<dbReference type="Pfam" id="PF12256">
    <property type="entry name" value="TcdB_toxin_midN"/>
    <property type="match status" value="1"/>
</dbReference>
<feature type="compositionally biased region" description="Polar residues" evidence="4">
    <location>
        <begin position="1688"/>
        <end position="1704"/>
    </location>
</feature>
<dbReference type="InterPro" id="IPR044016">
    <property type="entry name" value="Big_13"/>
</dbReference>
<dbReference type="Pfam" id="PF03534">
    <property type="entry name" value="SpvB"/>
    <property type="match status" value="1"/>
</dbReference>
<dbReference type="Proteomes" id="UP001302316">
    <property type="component" value="Unassembled WGS sequence"/>
</dbReference>
<dbReference type="InterPro" id="IPR006530">
    <property type="entry name" value="YD"/>
</dbReference>
<feature type="domain" description="Insecticide toxin TcdB middle/N-terminal" evidence="5">
    <location>
        <begin position="1245"/>
        <end position="1404"/>
    </location>
</feature>
<evidence type="ECO:0000259" key="5">
    <source>
        <dbReference type="Pfam" id="PF12256"/>
    </source>
</evidence>
<feature type="compositionally biased region" description="Acidic residues" evidence="4">
    <location>
        <begin position="579"/>
        <end position="595"/>
    </location>
</feature>
<evidence type="ECO:0000256" key="2">
    <source>
        <dbReference type="ARBA" id="ARBA00022525"/>
    </source>
</evidence>
<evidence type="ECO:0000313" key="8">
    <source>
        <dbReference type="Proteomes" id="UP001302316"/>
    </source>
</evidence>
<dbReference type="InterPro" id="IPR028994">
    <property type="entry name" value="Integrin_alpha_N"/>
</dbReference>
<gene>
    <name evidence="7" type="ORF">VCB98_13280</name>
</gene>
<feature type="domain" description="Bacterial Ig-like" evidence="6">
    <location>
        <begin position="53"/>
        <end position="115"/>
    </location>
</feature>
<dbReference type="RefSeq" id="WP_346053332.1">
    <property type="nucleotide sequence ID" value="NZ_JAYGII010000058.1"/>
</dbReference>
<dbReference type="NCBIfam" id="TIGR01643">
    <property type="entry name" value="YD_repeat_2x"/>
    <property type="match status" value="2"/>
</dbReference>
<evidence type="ECO:0000256" key="4">
    <source>
        <dbReference type="SAM" id="MobiDB-lite"/>
    </source>
</evidence>
<dbReference type="Gene3D" id="2.60.40.10">
    <property type="entry name" value="Immunoglobulins"/>
    <property type="match status" value="4"/>
</dbReference>
<reference evidence="7 8" key="1">
    <citation type="submission" date="2023-12" db="EMBL/GenBank/DDBJ databases">
        <title>Whole-genome sequencing of halo(alkali)philic microorganisms from hypersaline lakes.</title>
        <authorList>
            <person name="Sorokin D.Y."/>
            <person name="Merkel A.Y."/>
            <person name="Messina E."/>
            <person name="Yakimov M."/>
        </authorList>
    </citation>
    <scope>NUCLEOTIDE SEQUENCE [LARGE SCALE GENOMIC DNA]</scope>
    <source>
        <strain evidence="7 8">AB-CW1</strain>
    </source>
</reference>
<feature type="compositionally biased region" description="Gly residues" evidence="4">
    <location>
        <begin position="596"/>
        <end position="609"/>
    </location>
</feature>
<dbReference type="SUPFAM" id="SSF69318">
    <property type="entry name" value="Integrin alpha N-terminal domain"/>
    <property type="match status" value="1"/>
</dbReference>
<feature type="region of interest" description="Disordered" evidence="4">
    <location>
        <begin position="572"/>
        <end position="631"/>
    </location>
</feature>
<keyword evidence="2" id="KW-0964">Secreted</keyword>
<dbReference type="PANTHER" id="PTHR32305">
    <property type="match status" value="1"/>
</dbReference>
<dbReference type="PANTHER" id="PTHR32305:SF15">
    <property type="entry name" value="PROTEIN RHSA-RELATED"/>
    <property type="match status" value="1"/>
</dbReference>
<proteinExistence type="predicted"/>
<dbReference type="Gene3D" id="2.180.10.10">
    <property type="entry name" value="RHS repeat-associated core"/>
    <property type="match status" value="2"/>
</dbReference>
<dbReference type="InterPro" id="IPR031325">
    <property type="entry name" value="RHS_repeat"/>
</dbReference>
<name>A0AAP6JGT5_9GAMM</name>
<dbReference type="Pfam" id="PF05593">
    <property type="entry name" value="RHS_repeat"/>
    <property type="match status" value="1"/>
</dbReference>
<evidence type="ECO:0000256" key="3">
    <source>
        <dbReference type="ARBA" id="ARBA00023026"/>
    </source>
</evidence>
<evidence type="ECO:0000313" key="7">
    <source>
        <dbReference type="EMBL" id="MEA5446793.1"/>
    </source>
</evidence>
<dbReference type="Pfam" id="PF19077">
    <property type="entry name" value="Big_13"/>
    <property type="match status" value="1"/>
</dbReference>
<dbReference type="InterPro" id="IPR050708">
    <property type="entry name" value="T6SS_VgrG/RHS"/>
</dbReference>
<sequence length="2818" mass="303859">DRAGNQSGWAAINLIIDTVPPEIQVLSPEDGGLYLDPMQGLELAWQDEGVGVDTQTLDVQLNGASWPGSCQAGNNGGNCILAEPLADGSYTVTVSIKDKASNRSETASIEFLIDTSAPEIAFVSPDEGSIQGDPSRSVTLEWNDLGSGVNPESLVLERNGAGWNADCDVSPGGAVCVDPDGLDDGDQYLTARISDYAGNLSAVADLTFTMDLQPPAISIVSPQPGETHNEPERPLEFEWSDPVSEVDPASLDVRLNGEAVAIDCQSDEAGAICHFADAVTDGEYELKAQVADDLGNLSEPALADFVIDTEPPVLEIESPQDGESYTARDLQIKGSVNEAADLSINGEAVSVDGLEFDIEWPLEAGENSLSIKAVDRAGNSTVEELTVYFQPPAPLIDIYHPPAGMVTNASWVPVSGVASGAGQLQLNGQNLALSEAGEFATTIHLFHGFNTFLLSATDPWGLEESVLEFSIFRVDHVAAIQEQGMSIERLEDQGPDRRRIEGGAGSVPGGSTVTIEVVSSGSGPMQLQSTGQGSGEVVYTVTVEANADGSFEAELDIPEGATLRIRVIDEDGVVHESEVDPDSLPDGDSDSDGDNGDGSGGPGSGGDGGVPDWDPAGSVPGNMKGQFSVGPSGQSMYEIPISVMPGANGLKPTLSLSYSSQAGNGHFGKGWSLSGLSNINRCPKTVAQDGKSGGISLDENDRFCLDGDRLVVVEGGYGEAGSIYATEVESFQRIEASGQTGNGPSSFEVRGQDGLIRKYGGDAAVVPLESDTVMTWPLRRISDRFGNFVEFDYEIREEKDALEWYPASIEWFNQDGTKLGKVKVQYESRGDVSHQFNVGGASRTSKRANRVSVYGLDADGSISVRLAYELVYEQIGASNSSHITKVIKCALGSECLAPTKFQYDIAEEKGWSDSERYARPLEGMVMSGRADPMSVRPSIITVDKDKIFRREMLSHPNVLVGSSEGYCVRPDGIPVDPTIECEEWIAKRVSIGDINGDGTDELVMPYEATGFAVVDLSSGEHLQVFDMTSGAAPNVDESQGSVVSDFTGNGRADLVMAGRTSGGEDFVRMAVNNGGILEKLPHQTLSDFGEITYSSANVINNGRADLIGWRESAISPRVNIEAWSFKENAGEFQSIDSASIDYSEVGHTKIASIQIADLTGDGISDLVVRGTLERATVPGLEHFVRVHIGRNGKWESDPDWQILTESDIGNVFVVDTEGNGYSDVVVRHEGQWVVAGWNGSQARIREITDVNIPSRVKRNGAMPLDVSGDGRPAFVLTDGSTSYYVPEGERNSGGVSGVIDSLGALTRVFYGQTRAQHNVYYAGHLEAGVAEEHLGYPYVHSAGPAHVVASISEDSGYTGQSGQSTILTSYRYYGGKADVSGRGFSGYRRVDTVNENTGIRSTNLYHQEFPFSGMLERAEQVRHLDSLPVSISPQSVDGLVASFELCPPVDDECVGPGQGGSDEINFPSDDGIIKTAQQEVNTITSENGQPFPHVERSVETLFDLHSGEEYKRVVNETEYDEWGQAVEVTQTESAPGGGQKQKVTINQYDPIDPDTWCWGRLSDVSVTHSVNGESATRHASFDYDPGHCALKSETAGQPGGLHKTASYQYDRFGNVIETTRGGAMADGAPVAPRSTNHDYDGTGRLLIETTDAEGHTESYQYDHPLLARTAVTGPDGNTATKGHDSFGRVTSTTGIPSSRTSTTDRSWCGGDCIDSRAVYRVETAHSVEGAEFSEYDRLGRVVVSGSQDANGDWLLKEVHHDAKGREYLVSGPHRPGAPASWEMTLFDALGRPIAAYSTGSGGSMRSTGSAPYAPGDPGDLVLRQSTEYAGLTMTVTDADGDQKRRTETAWGELLQVVEDPGGKNIVVDYAHHPDGQIRSVTRRDGGDTHVTEIHYDALGNKRFMSDPDMGEWHYVHNPFGDLVSQTDSLGQTTSIEYDQVGRKVHRLDADGTESTWQYDAAGRLAARASGNGFAQIKIYDEWSNLQSTQYFIDDQRYALSYVRDDYGRVEREIMPVGGGHEYRLMAIPVQEAGGVKLLWSTRSSDGQYRVRRQPVGAESGSKYWSADQDLSSDLFSVVTHKDEGIFSAGDYSADPVTLTYFLERCEQDSCVTLDQVEVTLNPPRAIPGAPELMTPAGEVAHGAYALYWGNAEWTLDSEMEYEVQRASAVQDGGEWIANTDWQDVTDGEPGDVQACNAQDSVGPDGGTSGMASAQLCPEPGNYLHRARACASQGGGPAECGEWVQSETPTEVRRFPVLPEAGLNKSNSTSSHSSLTEFSWDRPENHAILDEVSYRLVMTSTSSPGLEGESTPLEIHEGGSRHASWEREAFCVHDQTAPGPNAYDYDLELVVCSSDGCSKAPVSLSLEDVVLDDDTCGVSLESNFVRCAVDGRSEIELTYGAPWAEYYDVDYREQGSNWQSLYSGPSTSTTFAAEEGVFYEARARACDAQQCSDYAYTTDFGRICDNETSPPGGFSLASQGEPEVRQGTWGEWSSLEYATWTLPSGHPGAGQHGQIRSLEDPDPNQMPAMDLVERAPYELAYVYSSHTSAVVRVDGALGGDNADGGWETHWEMGELDAQGRLREARLGGGAVVSENHFNPRTGRLTGRTDRLHGSQVLNRSYTWTRAGRFEGRADHLRGIAETFEYDSVGRLAVSQRSYSGSDAIAPARLDYGYDDLGNLTSRTGVGTYQYGDNGHPHAQPHAVRAVSNGDGSQSFEYNAAGNIVDGEYQVDWTPFHKPARIDRDSGTAQFRYGPGRSRFWSRQYRSDASGTDRTTIYVGGVFERMIDHGQDTTLDRHYVRVSGKVVATVDIAEEEEAES</sequence>
<feature type="non-terminal residue" evidence="7">
    <location>
        <position position="1"/>
    </location>
</feature>
<dbReference type="InterPro" id="IPR022045">
    <property type="entry name" value="TcdB_toxin_mid/N"/>
</dbReference>
<organism evidence="7 8">
    <name type="scientific">Natronospira elongata</name>
    <dbReference type="NCBI Taxonomy" id="3110268"/>
    <lineage>
        <taxon>Bacteria</taxon>
        <taxon>Pseudomonadati</taxon>
        <taxon>Pseudomonadota</taxon>
        <taxon>Gammaproteobacteria</taxon>
        <taxon>Natronospirales</taxon>
        <taxon>Natronospiraceae</taxon>
        <taxon>Natronospira</taxon>
    </lineage>
</organism>
<feature type="region of interest" description="Disordered" evidence="4">
    <location>
        <begin position="1678"/>
        <end position="1704"/>
    </location>
</feature>
<feature type="non-terminal residue" evidence="7">
    <location>
        <position position="2818"/>
    </location>
</feature>
<accession>A0AAP6JGT5</accession>
<dbReference type="Pfam" id="PF09136">
    <property type="entry name" value="Glucodextran_B"/>
    <property type="match status" value="1"/>
</dbReference>
<dbReference type="GO" id="GO:0005576">
    <property type="term" value="C:extracellular region"/>
    <property type="evidence" value="ECO:0007669"/>
    <property type="project" value="UniProtKB-SubCell"/>
</dbReference>
<comment type="caution">
    <text evidence="7">The sequence shown here is derived from an EMBL/GenBank/DDBJ whole genome shotgun (WGS) entry which is preliminary data.</text>
</comment>
<feature type="region of interest" description="Disordered" evidence="4">
    <location>
        <begin position="2502"/>
        <end position="2522"/>
    </location>
</feature>
<comment type="subcellular location">
    <subcellularLocation>
        <location evidence="1">Secreted</location>
    </subcellularLocation>
</comment>
<dbReference type="GO" id="GO:0005737">
    <property type="term" value="C:cytoplasm"/>
    <property type="evidence" value="ECO:0007669"/>
    <property type="project" value="InterPro"/>
</dbReference>
<dbReference type="InterPro" id="IPR003284">
    <property type="entry name" value="Sal_SpvB"/>
</dbReference>
<dbReference type="InterPro" id="IPR013783">
    <property type="entry name" value="Ig-like_fold"/>
</dbReference>